<reference evidence="2" key="1">
    <citation type="journal article" date="2020" name="Stud. Mycol.">
        <title>101 Dothideomycetes genomes: a test case for predicting lifestyles and emergence of pathogens.</title>
        <authorList>
            <person name="Haridas S."/>
            <person name="Albert R."/>
            <person name="Binder M."/>
            <person name="Bloem J."/>
            <person name="Labutti K."/>
            <person name="Salamov A."/>
            <person name="Andreopoulos B."/>
            <person name="Baker S."/>
            <person name="Barry K."/>
            <person name="Bills G."/>
            <person name="Bluhm B."/>
            <person name="Cannon C."/>
            <person name="Castanera R."/>
            <person name="Culley D."/>
            <person name="Daum C."/>
            <person name="Ezra D."/>
            <person name="Gonzalez J."/>
            <person name="Henrissat B."/>
            <person name="Kuo A."/>
            <person name="Liang C."/>
            <person name="Lipzen A."/>
            <person name="Lutzoni F."/>
            <person name="Magnuson J."/>
            <person name="Mondo S."/>
            <person name="Nolan M."/>
            <person name="Ohm R."/>
            <person name="Pangilinan J."/>
            <person name="Park H.-J."/>
            <person name="Ramirez L."/>
            <person name="Alfaro M."/>
            <person name="Sun H."/>
            <person name="Tritt A."/>
            <person name="Yoshinaga Y."/>
            <person name="Zwiers L.-H."/>
            <person name="Turgeon B."/>
            <person name="Goodwin S."/>
            <person name="Spatafora J."/>
            <person name="Crous P."/>
            <person name="Grigoriev I."/>
        </authorList>
    </citation>
    <scope>NUCLEOTIDE SEQUENCE</scope>
    <source>
        <strain evidence="2">CBS 122368</strain>
    </source>
</reference>
<dbReference type="PANTHER" id="PTHR36183">
    <property type="entry name" value="BETA-GLUCURONIDASE"/>
    <property type="match status" value="1"/>
</dbReference>
<organism evidence="2 3">
    <name type="scientific">Trematosphaeria pertusa</name>
    <dbReference type="NCBI Taxonomy" id="390896"/>
    <lineage>
        <taxon>Eukaryota</taxon>
        <taxon>Fungi</taxon>
        <taxon>Dikarya</taxon>
        <taxon>Ascomycota</taxon>
        <taxon>Pezizomycotina</taxon>
        <taxon>Dothideomycetes</taxon>
        <taxon>Pleosporomycetidae</taxon>
        <taxon>Pleosporales</taxon>
        <taxon>Massarineae</taxon>
        <taxon>Trematosphaeriaceae</taxon>
        <taxon>Trematosphaeria</taxon>
    </lineage>
</organism>
<proteinExistence type="predicted"/>
<dbReference type="Proteomes" id="UP000800094">
    <property type="component" value="Unassembled WGS sequence"/>
</dbReference>
<accession>A0A6A6IXZ5</accession>
<keyword evidence="2" id="KW-0378">Hydrolase</keyword>
<dbReference type="GO" id="GO:0016787">
    <property type="term" value="F:hydrolase activity"/>
    <property type="evidence" value="ECO:0007669"/>
    <property type="project" value="UniProtKB-KW"/>
</dbReference>
<gene>
    <name evidence="2" type="ORF">BU26DRAFT_583828</name>
</gene>
<sequence>MALASLVSFAHTGVQAAEPNRFVSLNVPLRLFSQIRPIDGSWQSFSIEFSYMADYLGNMSHPNILSHNLLTNLLDRSGKNVIIRAGGSTANIALFNESQPYAIENFFNGSTNVGLTGANTDQPSKSILGPAWFEAFQTAPNGTQYIYDLNYRDNSTAGVNATVDVAKRVYDILGPSLYAFELGNEMDNKWNHTYRPDNWGPELYTQEYLEYTKLFEEHVFKDPIAAPMFQMGTLMGSGGAFINQPWNSEVILGLGIDRYGQIKSASQHDYHGSNCKSTKEIATLRQNLLNHTNVVTRAYPHMHMSPVVDRYGVEYVIGETNSISCQGRDLVSNVFGSALWYLDYSLYIASATMVSKMYWHMGTPYRYSLWSPFLAEVNSHSALVRPSYYGALAISEVLGGSEGDGRKRQVHAVLEEETLVAYAVYDSGRLDSLVVVNMEPWNATQTGPRPYTRFWLPERLMGSARVKRLTAPGSDVKTGATWGGQTVDEEGNVVGRMVAESWNAGQAMDVGYAEAAVLWFK</sequence>
<dbReference type="EMBL" id="ML987190">
    <property type="protein sequence ID" value="KAF2255178.1"/>
    <property type="molecule type" value="Genomic_DNA"/>
</dbReference>
<dbReference type="Gene3D" id="3.20.20.80">
    <property type="entry name" value="Glycosidases"/>
    <property type="match status" value="1"/>
</dbReference>
<evidence type="ECO:0000259" key="1">
    <source>
        <dbReference type="Pfam" id="PF16862"/>
    </source>
</evidence>
<dbReference type="RefSeq" id="XP_033690182.1">
    <property type="nucleotide sequence ID" value="XM_033834580.1"/>
</dbReference>
<dbReference type="Pfam" id="PF16862">
    <property type="entry name" value="Glyco_hydro_79C"/>
    <property type="match status" value="1"/>
</dbReference>
<dbReference type="InterPro" id="IPR031728">
    <property type="entry name" value="GlcAase_C"/>
</dbReference>
<dbReference type="GeneID" id="54587910"/>
<dbReference type="PANTHER" id="PTHR36183:SF2">
    <property type="entry name" value="BETA-GLUCURONIDASE C-TERMINAL DOMAIN-CONTAINING PROTEIN"/>
    <property type="match status" value="1"/>
</dbReference>
<dbReference type="InterPro" id="IPR052974">
    <property type="entry name" value="GH79_Enzymes"/>
</dbReference>
<feature type="domain" description="Beta-glucuronidase C-terminal" evidence="1">
    <location>
        <begin position="421"/>
        <end position="516"/>
    </location>
</feature>
<evidence type="ECO:0000313" key="3">
    <source>
        <dbReference type="Proteomes" id="UP000800094"/>
    </source>
</evidence>
<name>A0A6A6IXZ5_9PLEO</name>
<dbReference type="InterPro" id="IPR013780">
    <property type="entry name" value="Glyco_hydro_b"/>
</dbReference>
<dbReference type="InterPro" id="IPR017853">
    <property type="entry name" value="GH"/>
</dbReference>
<keyword evidence="3" id="KW-1185">Reference proteome</keyword>
<dbReference type="OrthoDB" id="2831684at2759"/>
<protein>
    <submittedName>
        <fullName evidence="2">Glycoside hydrolase family 79 protein</fullName>
    </submittedName>
</protein>
<dbReference type="Gene3D" id="2.60.40.1180">
    <property type="entry name" value="Golgi alpha-mannosidase II"/>
    <property type="match status" value="1"/>
</dbReference>
<dbReference type="AlphaFoldDB" id="A0A6A6IXZ5"/>
<dbReference type="SUPFAM" id="SSF51445">
    <property type="entry name" value="(Trans)glycosidases"/>
    <property type="match status" value="1"/>
</dbReference>
<evidence type="ECO:0000313" key="2">
    <source>
        <dbReference type="EMBL" id="KAF2255178.1"/>
    </source>
</evidence>